<protein>
    <submittedName>
        <fullName evidence="1">Uncharacterized protein</fullName>
    </submittedName>
</protein>
<reference evidence="1 2" key="1">
    <citation type="submission" date="2017-09" db="EMBL/GenBank/DDBJ databases">
        <title>Depth-based differentiation of microbial function through sediment-hosted aquifers and enrichment of novel symbionts in the deep terrestrial subsurface.</title>
        <authorList>
            <person name="Probst A.J."/>
            <person name="Ladd B."/>
            <person name="Jarett J.K."/>
            <person name="Geller-Mcgrath D.E."/>
            <person name="Sieber C.M."/>
            <person name="Emerson J.B."/>
            <person name="Anantharaman K."/>
            <person name="Thomas B.C."/>
            <person name="Malmstrom R."/>
            <person name="Stieglmeier M."/>
            <person name="Klingl A."/>
            <person name="Woyke T."/>
            <person name="Ryan C.M."/>
            <person name="Banfield J.F."/>
        </authorList>
    </citation>
    <scope>NUCLEOTIDE SEQUENCE [LARGE SCALE GENOMIC DNA]</scope>
    <source>
        <strain evidence="1">CG22_combo_CG10-13_8_21_14_all_35_9</strain>
    </source>
</reference>
<dbReference type="Proteomes" id="UP000231021">
    <property type="component" value="Unassembled WGS sequence"/>
</dbReference>
<proteinExistence type="predicted"/>
<accession>A0A2H0BZB9</accession>
<organism evidence="1 2">
    <name type="scientific">Candidatus Roizmanbacteria bacterium CG22_combo_CG10-13_8_21_14_all_35_9</name>
    <dbReference type="NCBI Taxonomy" id="1974861"/>
    <lineage>
        <taxon>Bacteria</taxon>
        <taxon>Candidatus Roizmaniibacteriota</taxon>
    </lineage>
</organism>
<evidence type="ECO:0000313" key="2">
    <source>
        <dbReference type="Proteomes" id="UP000231021"/>
    </source>
</evidence>
<evidence type="ECO:0000313" key="1">
    <source>
        <dbReference type="EMBL" id="PIP63017.1"/>
    </source>
</evidence>
<comment type="caution">
    <text evidence="1">The sequence shown here is derived from an EMBL/GenBank/DDBJ whole genome shotgun (WGS) entry which is preliminary data.</text>
</comment>
<dbReference type="AlphaFoldDB" id="A0A2H0BZB9"/>
<gene>
    <name evidence="1" type="ORF">COW98_00910</name>
</gene>
<dbReference type="EMBL" id="PCTB01000022">
    <property type="protein sequence ID" value="PIP63017.1"/>
    <property type="molecule type" value="Genomic_DNA"/>
</dbReference>
<name>A0A2H0BZB9_9BACT</name>
<sequence length="82" mass="9890">MLFSSWLYFNWYKFQGIERVYKNNDYGLYLELHRNNGKLDGIQKQWGRWLGSRTLPKPIECEKEYKNGIVTKVIIDNHNCAF</sequence>